<keyword evidence="2" id="KW-0812">Transmembrane</keyword>
<keyword evidence="2" id="KW-1133">Transmembrane helix</keyword>
<evidence type="ECO:0000256" key="1">
    <source>
        <dbReference type="SAM" id="MobiDB-lite"/>
    </source>
</evidence>
<dbReference type="RefSeq" id="WP_130103788.1">
    <property type="nucleotide sequence ID" value="NZ_SDWW01000048.1"/>
</dbReference>
<feature type="transmembrane region" description="Helical" evidence="2">
    <location>
        <begin position="129"/>
        <end position="149"/>
    </location>
</feature>
<proteinExistence type="predicted"/>
<comment type="caution">
    <text evidence="4">The sequence shown here is derived from an EMBL/GenBank/DDBJ whole genome shotgun (WGS) entry which is preliminary data.</text>
</comment>
<keyword evidence="4" id="KW-0482">Metalloprotease</keyword>
<name>A0A4Q5MWF0_9MICO</name>
<dbReference type="Pfam" id="PF02517">
    <property type="entry name" value="Rce1-like"/>
    <property type="match status" value="1"/>
</dbReference>
<dbReference type="OrthoDB" id="5113140at2"/>
<evidence type="ECO:0000259" key="3">
    <source>
        <dbReference type="Pfam" id="PF02517"/>
    </source>
</evidence>
<dbReference type="GO" id="GO:0004175">
    <property type="term" value="F:endopeptidase activity"/>
    <property type="evidence" value="ECO:0007669"/>
    <property type="project" value="UniProtKB-ARBA"/>
</dbReference>
<feature type="transmembrane region" description="Helical" evidence="2">
    <location>
        <begin position="36"/>
        <end position="54"/>
    </location>
</feature>
<evidence type="ECO:0000256" key="2">
    <source>
        <dbReference type="SAM" id="Phobius"/>
    </source>
</evidence>
<accession>A0A4Q5MWF0</accession>
<dbReference type="GO" id="GO:0080120">
    <property type="term" value="P:CAAX-box protein maturation"/>
    <property type="evidence" value="ECO:0007669"/>
    <property type="project" value="UniProtKB-ARBA"/>
</dbReference>
<dbReference type="GO" id="GO:0008237">
    <property type="term" value="F:metallopeptidase activity"/>
    <property type="evidence" value="ECO:0007669"/>
    <property type="project" value="UniProtKB-KW"/>
</dbReference>
<feature type="transmembrane region" description="Helical" evidence="2">
    <location>
        <begin position="66"/>
        <end position="88"/>
    </location>
</feature>
<dbReference type="Proteomes" id="UP000293764">
    <property type="component" value="Unassembled WGS sequence"/>
</dbReference>
<dbReference type="GO" id="GO:0006508">
    <property type="term" value="P:proteolysis"/>
    <property type="evidence" value="ECO:0007669"/>
    <property type="project" value="UniProtKB-KW"/>
</dbReference>
<protein>
    <submittedName>
        <fullName evidence="4">CPBP family intramembrane metalloprotease</fullName>
    </submittedName>
</protein>
<feature type="domain" description="CAAX prenyl protease 2/Lysostaphin resistance protein A-like" evidence="3">
    <location>
        <begin position="101"/>
        <end position="197"/>
    </location>
</feature>
<evidence type="ECO:0000313" key="5">
    <source>
        <dbReference type="Proteomes" id="UP000293764"/>
    </source>
</evidence>
<feature type="transmembrane region" description="Helical" evidence="2">
    <location>
        <begin position="161"/>
        <end position="178"/>
    </location>
</feature>
<feature type="region of interest" description="Disordered" evidence="1">
    <location>
        <begin position="231"/>
        <end position="271"/>
    </location>
</feature>
<reference evidence="4 5" key="1">
    <citation type="submission" date="2019-01" db="EMBL/GenBank/DDBJ databases">
        <title>Novel species of Cellulomonas.</title>
        <authorList>
            <person name="Liu Q."/>
            <person name="Xin Y.-H."/>
        </authorList>
    </citation>
    <scope>NUCLEOTIDE SEQUENCE [LARGE SCALE GENOMIC DNA]</scope>
    <source>
        <strain evidence="4 5">HLT2-17</strain>
    </source>
</reference>
<feature type="transmembrane region" description="Helical" evidence="2">
    <location>
        <begin position="12"/>
        <end position="30"/>
    </location>
</feature>
<dbReference type="AlphaFoldDB" id="A0A4Q5MWF0"/>
<gene>
    <name evidence="4" type="ORF">EUA98_16490</name>
</gene>
<dbReference type="InterPro" id="IPR003675">
    <property type="entry name" value="Rce1/LyrA-like_dom"/>
</dbReference>
<sequence>MRLHPLVDAAGVHVLRFLTMLAVLAIAGAVGIDGWYLGLVANTAVSILAVVLMTRRRLWRSSGATVAWRSWAALVVLIPLAVEAISWALPSGLTERAPGYPLWALTLVLVGFNEELISRGVVLSRLREAYRPAVAVTFTGALFGLQHLSAFALTSRAAGDILGNVALSAIFGFALAAFQWRFRWIWPLIVVHATADFTTLLATEPLPDVVVGAAHVMLLTLGVVVPRWPHSPRDTRSAARLEIRSSDAGAPRPIEADPRRSASLRTGRTSS</sequence>
<dbReference type="EMBL" id="SDWW01000048">
    <property type="protein sequence ID" value="RYV49900.1"/>
    <property type="molecule type" value="Genomic_DNA"/>
</dbReference>
<keyword evidence="4" id="KW-0378">Hydrolase</keyword>
<keyword evidence="2" id="KW-0472">Membrane</keyword>
<keyword evidence="4" id="KW-0645">Protease</keyword>
<evidence type="ECO:0000313" key="4">
    <source>
        <dbReference type="EMBL" id="RYV49900.1"/>
    </source>
</evidence>
<organism evidence="4 5">
    <name type="scientific">Pengzhenrongella frigida</name>
    <dbReference type="NCBI Taxonomy" id="1259133"/>
    <lineage>
        <taxon>Bacteria</taxon>
        <taxon>Bacillati</taxon>
        <taxon>Actinomycetota</taxon>
        <taxon>Actinomycetes</taxon>
        <taxon>Micrococcales</taxon>
        <taxon>Pengzhenrongella</taxon>
    </lineage>
</organism>
<feature type="compositionally biased region" description="Basic and acidic residues" evidence="1">
    <location>
        <begin position="231"/>
        <end position="245"/>
    </location>
</feature>
<keyword evidence="5" id="KW-1185">Reference proteome</keyword>